<evidence type="ECO:0000256" key="1">
    <source>
        <dbReference type="SAM" id="MobiDB-lite"/>
    </source>
</evidence>
<reference evidence="2 3" key="1">
    <citation type="journal article" date="2022" name="Allergy">
        <title>Genome assembly and annotation of Periplaneta americana reveal a comprehensive cockroach allergen profile.</title>
        <authorList>
            <person name="Wang L."/>
            <person name="Xiong Q."/>
            <person name="Saelim N."/>
            <person name="Wang L."/>
            <person name="Nong W."/>
            <person name="Wan A.T."/>
            <person name="Shi M."/>
            <person name="Liu X."/>
            <person name="Cao Q."/>
            <person name="Hui J.H.L."/>
            <person name="Sookrung N."/>
            <person name="Leung T.F."/>
            <person name="Tungtrongchitr A."/>
            <person name="Tsui S.K.W."/>
        </authorList>
    </citation>
    <scope>NUCLEOTIDE SEQUENCE [LARGE SCALE GENOMIC DNA]</scope>
    <source>
        <strain evidence="2">PWHHKU_190912</strain>
    </source>
</reference>
<proteinExistence type="predicted"/>
<keyword evidence="3" id="KW-1185">Reference proteome</keyword>
<dbReference type="EMBL" id="JAJSOF020000001">
    <property type="protein sequence ID" value="KAJ4452209.1"/>
    <property type="molecule type" value="Genomic_DNA"/>
</dbReference>
<name>A0ABQ8U480_PERAM</name>
<protein>
    <submittedName>
        <fullName evidence="2">Uncharacterized protein</fullName>
    </submittedName>
</protein>
<sequence length="520" mass="57240">MYPVTIPGVADSFEEPPPLPHDSPPGRDLAKLQRSRSSGDASHRQRKSSSGQTSKPRSKAELTSEGGRVSCPEASRVVPQVSSPRSKKRRHRGRHRHHHSDLGPEDFRLNIPTNKPDATNGSTAPTLVPPSSSRGADSGDLSKSAPCDTWCLTDLDNGAEARSPEPRSTDKVDNPPFRLRSCTSPDYFSSMDQSRPSCRSWYNRACPFFATSLTGDDNAAEDIARIKALQEKESGSWLCSAFLYVGTLMDGEVLSIGYMKINSMSELRRLAGVKSMGDAECPTLLDIEIISEQDDPRQRPNFGVARSSNWTLAKASERPHIDVSLTCEHDPKLKEYCVCPQNMPQFDSEGFNQAPETNKPVILNGPTSGNREGSDQKQRALASVHYKNGSTYPLTGPRYLTFLQEVLVELCEDLPLALRQQIRAASAAELAVKKKVIKHAHLLDNYIFVPFAVKAFGPWSHDAKVLVSQIGQILISVTGDRRCTTYLRQQLSTITIQRGNGMSVLGTLPESSPLDELFLL</sequence>
<feature type="region of interest" description="Disordered" evidence="1">
    <location>
        <begin position="1"/>
        <end position="143"/>
    </location>
</feature>
<accession>A0ABQ8U480</accession>
<feature type="compositionally biased region" description="Polar residues" evidence="1">
    <location>
        <begin position="111"/>
        <end position="135"/>
    </location>
</feature>
<feature type="compositionally biased region" description="Low complexity" evidence="1">
    <location>
        <begin position="75"/>
        <end position="84"/>
    </location>
</feature>
<feature type="compositionally biased region" description="Basic residues" evidence="1">
    <location>
        <begin position="85"/>
        <end position="99"/>
    </location>
</feature>
<organism evidence="2 3">
    <name type="scientific">Periplaneta americana</name>
    <name type="common">American cockroach</name>
    <name type="synonym">Blatta americana</name>
    <dbReference type="NCBI Taxonomy" id="6978"/>
    <lineage>
        <taxon>Eukaryota</taxon>
        <taxon>Metazoa</taxon>
        <taxon>Ecdysozoa</taxon>
        <taxon>Arthropoda</taxon>
        <taxon>Hexapoda</taxon>
        <taxon>Insecta</taxon>
        <taxon>Pterygota</taxon>
        <taxon>Neoptera</taxon>
        <taxon>Polyneoptera</taxon>
        <taxon>Dictyoptera</taxon>
        <taxon>Blattodea</taxon>
        <taxon>Blattoidea</taxon>
        <taxon>Blattidae</taxon>
        <taxon>Blattinae</taxon>
        <taxon>Periplaneta</taxon>
    </lineage>
</organism>
<evidence type="ECO:0000313" key="2">
    <source>
        <dbReference type="EMBL" id="KAJ4452209.1"/>
    </source>
</evidence>
<comment type="caution">
    <text evidence="2">The sequence shown here is derived from an EMBL/GenBank/DDBJ whole genome shotgun (WGS) entry which is preliminary data.</text>
</comment>
<evidence type="ECO:0000313" key="3">
    <source>
        <dbReference type="Proteomes" id="UP001148838"/>
    </source>
</evidence>
<gene>
    <name evidence="2" type="ORF">ANN_03727</name>
</gene>
<dbReference type="Proteomes" id="UP001148838">
    <property type="component" value="Unassembled WGS sequence"/>
</dbReference>